<protein>
    <recommendedName>
        <fullName evidence="2">Polymerase beta nucleotidyltransferase domain-containing protein</fullName>
    </recommendedName>
</protein>
<dbReference type="InterPro" id="IPR041633">
    <property type="entry name" value="Polbeta"/>
</dbReference>
<dbReference type="CDD" id="cd05403">
    <property type="entry name" value="NT_KNTase_like"/>
    <property type="match status" value="1"/>
</dbReference>
<name>X0SSY3_9ZZZZ</name>
<dbReference type="PANTHER" id="PTHR37030:SF1">
    <property type="entry name" value="NUCLEOTIDYLTRANSFERASE"/>
    <property type="match status" value="1"/>
</dbReference>
<dbReference type="AlphaFoldDB" id="X0SSY3"/>
<organism evidence="3">
    <name type="scientific">marine sediment metagenome</name>
    <dbReference type="NCBI Taxonomy" id="412755"/>
    <lineage>
        <taxon>unclassified sequences</taxon>
        <taxon>metagenomes</taxon>
        <taxon>ecological metagenomes</taxon>
    </lineage>
</organism>
<dbReference type="PANTHER" id="PTHR37030">
    <property type="entry name" value="NUCLEOTIDYLTRANSFERASE"/>
    <property type="match status" value="1"/>
</dbReference>
<proteinExistence type="predicted"/>
<feature type="region of interest" description="Disordered" evidence="1">
    <location>
        <begin position="1"/>
        <end position="26"/>
    </location>
</feature>
<dbReference type="Pfam" id="PF18765">
    <property type="entry name" value="Polbeta"/>
    <property type="match status" value="1"/>
</dbReference>
<evidence type="ECO:0000313" key="3">
    <source>
        <dbReference type="EMBL" id="GAF84089.1"/>
    </source>
</evidence>
<evidence type="ECO:0000259" key="2">
    <source>
        <dbReference type="Pfam" id="PF18765"/>
    </source>
</evidence>
<dbReference type="Gene3D" id="3.30.460.10">
    <property type="entry name" value="Beta Polymerase, domain 2"/>
    <property type="match status" value="1"/>
</dbReference>
<dbReference type="EMBL" id="BARS01003547">
    <property type="protein sequence ID" value="GAF84089.1"/>
    <property type="molecule type" value="Genomic_DNA"/>
</dbReference>
<feature type="domain" description="Polymerase beta nucleotidyltransferase" evidence="2">
    <location>
        <begin position="40"/>
        <end position="127"/>
    </location>
</feature>
<evidence type="ECO:0000256" key="1">
    <source>
        <dbReference type="SAM" id="MobiDB-lite"/>
    </source>
</evidence>
<gene>
    <name evidence="3" type="ORF">S01H1_06878</name>
</gene>
<dbReference type="SUPFAM" id="SSF81301">
    <property type="entry name" value="Nucleotidyltransferase"/>
    <property type="match status" value="1"/>
</dbReference>
<reference evidence="3" key="1">
    <citation type="journal article" date="2014" name="Front. Microbiol.">
        <title>High frequency of phylogenetically diverse reductive dehalogenase-homologous genes in deep subseafloor sedimentary metagenomes.</title>
        <authorList>
            <person name="Kawai M."/>
            <person name="Futagami T."/>
            <person name="Toyoda A."/>
            <person name="Takaki Y."/>
            <person name="Nishi S."/>
            <person name="Hori S."/>
            <person name="Arai W."/>
            <person name="Tsubouchi T."/>
            <person name="Morono Y."/>
            <person name="Uchiyama I."/>
            <person name="Ito T."/>
            <person name="Fujiyama A."/>
            <person name="Inagaki F."/>
            <person name="Takami H."/>
        </authorList>
    </citation>
    <scope>NUCLEOTIDE SEQUENCE</scope>
    <source>
        <strain evidence="3">Expedition CK06-06</strain>
    </source>
</reference>
<accession>X0SSY3</accession>
<comment type="caution">
    <text evidence="3">The sequence shown here is derived from an EMBL/GenBank/DDBJ whole genome shotgun (WGS) entry which is preliminary data.</text>
</comment>
<sequence length="131" mass="14005">MKEQGGLGKATIEVEPVGQETRAPSEESLSEIVGRIVEVAQPEKIIMFGSAAAGQMGPNSDVDLLVVKRGADRLELAGRIYRNLHGVGEAVDIIVVSPEDLERYGQSHALVIAPALREGKVIYDATEKAAR</sequence>
<dbReference type="InterPro" id="IPR043519">
    <property type="entry name" value="NT_sf"/>
</dbReference>